<dbReference type="SUPFAM" id="SSF54534">
    <property type="entry name" value="FKBP-like"/>
    <property type="match status" value="1"/>
</dbReference>
<proteinExistence type="inferred from homology"/>
<evidence type="ECO:0000256" key="3">
    <source>
        <dbReference type="ARBA" id="ARBA00023110"/>
    </source>
</evidence>
<dbReference type="InterPro" id="IPR001179">
    <property type="entry name" value="PPIase_FKBP_dom"/>
</dbReference>
<evidence type="ECO:0000313" key="8">
    <source>
        <dbReference type="EMBL" id="RRG22192.1"/>
    </source>
</evidence>
<comment type="similarity">
    <text evidence="2 6">Belongs to the FKBP-type PPIase family.</text>
</comment>
<keyword evidence="9" id="KW-1185">Reference proteome</keyword>
<evidence type="ECO:0000256" key="2">
    <source>
        <dbReference type="ARBA" id="ARBA00006577"/>
    </source>
</evidence>
<evidence type="ECO:0000313" key="9">
    <source>
        <dbReference type="Proteomes" id="UP000285794"/>
    </source>
</evidence>
<dbReference type="AlphaFoldDB" id="A0A425Y2J9"/>
<name>A0A425Y2J9_9BACT</name>
<accession>A0A425Y2J9</accession>
<dbReference type="GO" id="GO:0003755">
    <property type="term" value="F:peptidyl-prolyl cis-trans isomerase activity"/>
    <property type="evidence" value="ECO:0007669"/>
    <property type="project" value="UniProtKB-UniRule"/>
</dbReference>
<protein>
    <recommendedName>
        <fullName evidence="6">Peptidyl-prolyl cis-trans isomerase</fullName>
        <ecNumber evidence="6">5.2.1.8</ecNumber>
    </recommendedName>
</protein>
<comment type="caution">
    <text evidence="8">The sequence shown here is derived from an EMBL/GenBank/DDBJ whole genome shotgun (WGS) entry which is preliminary data.</text>
</comment>
<gene>
    <name evidence="8" type="ORF">DWB61_08275</name>
</gene>
<comment type="catalytic activity">
    <reaction evidence="1 5 6">
        <text>[protein]-peptidylproline (omega=180) = [protein]-peptidylproline (omega=0)</text>
        <dbReference type="Rhea" id="RHEA:16237"/>
        <dbReference type="Rhea" id="RHEA-COMP:10747"/>
        <dbReference type="Rhea" id="RHEA-COMP:10748"/>
        <dbReference type="ChEBI" id="CHEBI:83833"/>
        <dbReference type="ChEBI" id="CHEBI:83834"/>
        <dbReference type="EC" id="5.2.1.8"/>
    </reaction>
</comment>
<keyword evidence="3 5" id="KW-0697">Rotamase</keyword>
<evidence type="ECO:0000256" key="4">
    <source>
        <dbReference type="ARBA" id="ARBA00023235"/>
    </source>
</evidence>
<evidence type="ECO:0000256" key="5">
    <source>
        <dbReference type="PROSITE-ProRule" id="PRU00277"/>
    </source>
</evidence>
<reference evidence="8 9" key="1">
    <citation type="submission" date="2018-07" db="EMBL/GenBank/DDBJ databases">
        <title>Draft genome sequence of Ancylomarina sp. M1P.</title>
        <authorList>
            <person name="Yadav S."/>
            <person name="Villanueva L."/>
            <person name="Damste J.S.S."/>
        </authorList>
    </citation>
    <scope>NUCLEOTIDE SEQUENCE [LARGE SCALE GENOMIC DNA]</scope>
    <source>
        <strain evidence="8 9">M1P</strain>
    </source>
</reference>
<dbReference type="Proteomes" id="UP000285794">
    <property type="component" value="Unassembled WGS sequence"/>
</dbReference>
<dbReference type="InterPro" id="IPR046357">
    <property type="entry name" value="PPIase_dom_sf"/>
</dbReference>
<evidence type="ECO:0000256" key="6">
    <source>
        <dbReference type="RuleBase" id="RU003915"/>
    </source>
</evidence>
<dbReference type="Pfam" id="PF00254">
    <property type="entry name" value="FKBP_C"/>
    <property type="match status" value="1"/>
</dbReference>
<sequence>MKKRNFKYKNEEEIKAYIADNKLDAQKTDTGLYYLINNEGKGAQPNINSYIKIAYIGYFINGDIFDQNDKLEINLTEVITGWIEGLQLFKEGGDGVLFVPSHLAYGNKDNGSIPAGSVLIFDIHLIAVN</sequence>
<dbReference type="PANTHER" id="PTHR43811:SF19">
    <property type="entry name" value="39 KDA FK506-BINDING NUCLEAR PROTEIN"/>
    <property type="match status" value="1"/>
</dbReference>
<dbReference type="OrthoDB" id="9814548at2"/>
<evidence type="ECO:0000259" key="7">
    <source>
        <dbReference type="PROSITE" id="PS50059"/>
    </source>
</evidence>
<feature type="domain" description="PPIase FKBP-type" evidence="7">
    <location>
        <begin position="48"/>
        <end position="129"/>
    </location>
</feature>
<dbReference type="PANTHER" id="PTHR43811">
    <property type="entry name" value="FKBP-TYPE PEPTIDYL-PROLYL CIS-TRANS ISOMERASE FKPA"/>
    <property type="match status" value="1"/>
</dbReference>
<evidence type="ECO:0000256" key="1">
    <source>
        <dbReference type="ARBA" id="ARBA00000971"/>
    </source>
</evidence>
<organism evidence="8 9">
    <name type="scientific">Ancylomarina euxinus</name>
    <dbReference type="NCBI Taxonomy" id="2283627"/>
    <lineage>
        <taxon>Bacteria</taxon>
        <taxon>Pseudomonadati</taxon>
        <taxon>Bacteroidota</taxon>
        <taxon>Bacteroidia</taxon>
        <taxon>Marinilabiliales</taxon>
        <taxon>Marinifilaceae</taxon>
        <taxon>Ancylomarina</taxon>
    </lineage>
</organism>
<dbReference type="PROSITE" id="PS50059">
    <property type="entry name" value="FKBP_PPIASE"/>
    <property type="match status" value="1"/>
</dbReference>
<keyword evidence="4 5" id="KW-0413">Isomerase</keyword>
<dbReference type="EC" id="5.2.1.8" evidence="6"/>
<dbReference type="EMBL" id="QQWG01000006">
    <property type="protein sequence ID" value="RRG22192.1"/>
    <property type="molecule type" value="Genomic_DNA"/>
</dbReference>
<dbReference type="Gene3D" id="3.10.50.40">
    <property type="match status" value="1"/>
</dbReference>
<dbReference type="RefSeq" id="WP_125030422.1">
    <property type="nucleotide sequence ID" value="NZ_JAPXVP010000006.1"/>
</dbReference>